<evidence type="ECO:0000313" key="9">
    <source>
        <dbReference type="EMBL" id="SKC84905.1"/>
    </source>
</evidence>
<evidence type="ECO:0000313" key="10">
    <source>
        <dbReference type="Proteomes" id="UP000190285"/>
    </source>
</evidence>
<evidence type="ECO:0000256" key="4">
    <source>
        <dbReference type="ARBA" id="ARBA00022692"/>
    </source>
</evidence>
<dbReference type="AlphaFoldDB" id="A0A1T5M9T8"/>
<dbReference type="InterPro" id="IPR045621">
    <property type="entry name" value="BPD_transp_1_N"/>
</dbReference>
<keyword evidence="6 7" id="KW-0472">Membrane</keyword>
<feature type="transmembrane region" description="Helical" evidence="7">
    <location>
        <begin position="164"/>
        <end position="188"/>
    </location>
</feature>
<feature type="transmembrane region" description="Helical" evidence="7">
    <location>
        <begin position="276"/>
        <end position="301"/>
    </location>
</feature>
<accession>A0A1T5M9T8</accession>
<evidence type="ECO:0000256" key="6">
    <source>
        <dbReference type="ARBA" id="ARBA00023136"/>
    </source>
</evidence>
<keyword evidence="3" id="KW-1003">Cell membrane</keyword>
<evidence type="ECO:0000256" key="5">
    <source>
        <dbReference type="ARBA" id="ARBA00022989"/>
    </source>
</evidence>
<dbReference type="PANTHER" id="PTHR30465:SF74">
    <property type="entry name" value="OLIGOPEPTIDE TRANSPORT SYSTEM PERMEASE PROTEIN OPPB"/>
    <property type="match status" value="1"/>
</dbReference>
<dbReference type="GO" id="GO:0055085">
    <property type="term" value="P:transmembrane transport"/>
    <property type="evidence" value="ECO:0007669"/>
    <property type="project" value="InterPro"/>
</dbReference>
<feature type="transmembrane region" description="Helical" evidence="7">
    <location>
        <begin position="137"/>
        <end position="158"/>
    </location>
</feature>
<feature type="transmembrane region" description="Helical" evidence="7">
    <location>
        <begin position="104"/>
        <end position="125"/>
    </location>
</feature>
<feature type="transmembrane region" description="Helical" evidence="7">
    <location>
        <begin position="230"/>
        <end position="256"/>
    </location>
</feature>
<dbReference type="PROSITE" id="PS50928">
    <property type="entry name" value="ABC_TM1"/>
    <property type="match status" value="1"/>
</dbReference>
<feature type="domain" description="ABC transmembrane type-1" evidence="8">
    <location>
        <begin position="98"/>
        <end position="299"/>
    </location>
</feature>
<evidence type="ECO:0000259" key="8">
    <source>
        <dbReference type="PROSITE" id="PS50928"/>
    </source>
</evidence>
<name>A0A1T5M9T8_9FIRM</name>
<reference evidence="9 10" key="1">
    <citation type="submission" date="2017-02" db="EMBL/GenBank/DDBJ databases">
        <authorList>
            <person name="Peterson S.W."/>
        </authorList>
    </citation>
    <scope>NUCLEOTIDE SEQUENCE [LARGE SCALE GENOMIC DNA]</scope>
    <source>
        <strain evidence="9 10">M1</strain>
    </source>
</reference>
<dbReference type="Gene3D" id="1.10.3720.10">
    <property type="entry name" value="MetI-like"/>
    <property type="match status" value="1"/>
</dbReference>
<dbReference type="PANTHER" id="PTHR30465">
    <property type="entry name" value="INNER MEMBRANE ABC TRANSPORTER"/>
    <property type="match status" value="1"/>
</dbReference>
<dbReference type="InterPro" id="IPR000515">
    <property type="entry name" value="MetI-like"/>
</dbReference>
<dbReference type="GO" id="GO:0005886">
    <property type="term" value="C:plasma membrane"/>
    <property type="evidence" value="ECO:0007669"/>
    <property type="project" value="UniProtKB-SubCell"/>
</dbReference>
<keyword evidence="10" id="KW-1185">Reference proteome</keyword>
<gene>
    <name evidence="9" type="ORF">SAMN02194393_04289</name>
</gene>
<dbReference type="SUPFAM" id="SSF161098">
    <property type="entry name" value="MetI-like"/>
    <property type="match status" value="1"/>
</dbReference>
<proteinExistence type="inferred from homology"/>
<dbReference type="InterPro" id="IPR035906">
    <property type="entry name" value="MetI-like_sf"/>
</dbReference>
<dbReference type="Pfam" id="PF19300">
    <property type="entry name" value="BPD_transp_1_N"/>
    <property type="match status" value="1"/>
</dbReference>
<keyword evidence="5 7" id="KW-1133">Transmembrane helix</keyword>
<comment type="subcellular location">
    <subcellularLocation>
        <location evidence="1 7">Cell membrane</location>
        <topology evidence="1 7">Multi-pass membrane protein</topology>
    </subcellularLocation>
</comment>
<keyword evidence="2 7" id="KW-0813">Transport</keyword>
<dbReference type="STRING" id="36842.SAMN02194393_04289"/>
<dbReference type="RefSeq" id="WP_079494494.1">
    <property type="nucleotide sequence ID" value="NZ_FUZT01000012.1"/>
</dbReference>
<organism evidence="9 10">
    <name type="scientific">Maledivibacter halophilus</name>
    <dbReference type="NCBI Taxonomy" id="36842"/>
    <lineage>
        <taxon>Bacteria</taxon>
        <taxon>Bacillati</taxon>
        <taxon>Bacillota</taxon>
        <taxon>Clostridia</taxon>
        <taxon>Peptostreptococcales</taxon>
        <taxon>Caminicellaceae</taxon>
        <taxon>Maledivibacter</taxon>
    </lineage>
</organism>
<keyword evidence="4 7" id="KW-0812">Transmembrane</keyword>
<evidence type="ECO:0000256" key="7">
    <source>
        <dbReference type="RuleBase" id="RU363032"/>
    </source>
</evidence>
<dbReference type="EMBL" id="FUZT01000012">
    <property type="protein sequence ID" value="SKC84905.1"/>
    <property type="molecule type" value="Genomic_DNA"/>
</dbReference>
<dbReference type="Pfam" id="PF00528">
    <property type="entry name" value="BPD_transp_1"/>
    <property type="match status" value="1"/>
</dbReference>
<evidence type="ECO:0000256" key="2">
    <source>
        <dbReference type="ARBA" id="ARBA00022448"/>
    </source>
</evidence>
<comment type="similarity">
    <text evidence="7">Belongs to the binding-protein-dependent transport system permease family.</text>
</comment>
<evidence type="ECO:0000256" key="1">
    <source>
        <dbReference type="ARBA" id="ARBA00004651"/>
    </source>
</evidence>
<evidence type="ECO:0000256" key="3">
    <source>
        <dbReference type="ARBA" id="ARBA00022475"/>
    </source>
</evidence>
<dbReference type="OrthoDB" id="9773221at2"/>
<dbReference type="CDD" id="cd06261">
    <property type="entry name" value="TM_PBP2"/>
    <property type="match status" value="1"/>
</dbReference>
<protein>
    <submittedName>
        <fullName evidence="9">Oligopeptide transport system permease protein</fullName>
    </submittedName>
</protein>
<feature type="transmembrane region" description="Helical" evidence="7">
    <location>
        <begin position="12"/>
        <end position="30"/>
    </location>
</feature>
<sequence>MTKFILRRTAYGLLTCLIIVTITFFLIHNIPGSPLTAKMAGKYLPQEAVKAFEEKYGLDKPLIVQYGMFMKRLVLEGDLGDSLIHVGRSVNETIKEHAPVSARIGLQAIIIEMIIGLTMGIVAGFKRGSWIDQAVMIVVILGICVPSFVVATLLQYVFGVKLSIFPIFGWGEFENTILPTIALAFYGIAMFSKYMRNSVLGVVGEDYILTAKAKGVSQTNLIIKHILRNAILPIITLFGPHLMFIFAGSFVIEKIFSVPGLGAYFVSSVANNDYTMILGLTILYSVLYIFSLILVDILYGIADPRIRLTKDDR</sequence>
<dbReference type="Proteomes" id="UP000190285">
    <property type="component" value="Unassembled WGS sequence"/>
</dbReference>